<dbReference type="PANTHER" id="PTHR11048:SF28">
    <property type="entry name" value="4-HYDROXYBENZOATE POLYPRENYLTRANSFERASE, MITOCHONDRIAL"/>
    <property type="match status" value="1"/>
</dbReference>
<dbReference type="GO" id="GO:0008412">
    <property type="term" value="F:4-hydroxybenzoate polyprenyltransferase activity"/>
    <property type="evidence" value="ECO:0007669"/>
    <property type="project" value="UniProtKB-EC"/>
</dbReference>
<evidence type="ECO:0000256" key="7">
    <source>
        <dbReference type="ARBA" id="ARBA00022688"/>
    </source>
</evidence>
<dbReference type="GO" id="GO:0006744">
    <property type="term" value="P:ubiquinone biosynthetic process"/>
    <property type="evidence" value="ECO:0007669"/>
    <property type="project" value="UniProtKB-KW"/>
</dbReference>
<evidence type="ECO:0000256" key="8">
    <source>
        <dbReference type="ARBA" id="ARBA00022692"/>
    </source>
</evidence>
<dbReference type="Gene3D" id="1.20.120.1780">
    <property type="entry name" value="UbiA prenyltransferase"/>
    <property type="match status" value="1"/>
</dbReference>
<dbReference type="Pfam" id="PF01040">
    <property type="entry name" value="UbiA"/>
    <property type="match status" value="1"/>
</dbReference>
<dbReference type="InterPro" id="IPR044878">
    <property type="entry name" value="UbiA_sf"/>
</dbReference>
<dbReference type="Proteomes" id="UP000324479">
    <property type="component" value="Unassembled WGS sequence"/>
</dbReference>
<dbReference type="RefSeq" id="WP_150078201.1">
    <property type="nucleotide sequence ID" value="NZ_VWOX01000012.1"/>
</dbReference>
<accession>A0A5M6D603</accession>
<dbReference type="AlphaFoldDB" id="A0A5M6D603"/>
<keyword evidence="7" id="KW-0831">Ubiquinone biosynthesis</keyword>
<evidence type="ECO:0000256" key="9">
    <source>
        <dbReference type="ARBA" id="ARBA00022989"/>
    </source>
</evidence>
<keyword evidence="4" id="KW-1003">Cell membrane</keyword>
<keyword evidence="6 13" id="KW-0808">Transferase</keyword>
<comment type="caution">
    <text evidence="13">The sequence shown here is derived from an EMBL/GenBank/DDBJ whole genome shotgun (WGS) entry which is preliminary data.</text>
</comment>
<keyword evidence="14" id="KW-1185">Reference proteome</keyword>
<dbReference type="FunFam" id="1.20.120.1780:FF:000001">
    <property type="entry name" value="4-hydroxybenzoate octaprenyltransferase"/>
    <property type="match status" value="1"/>
</dbReference>
<dbReference type="EMBL" id="VWOX01000012">
    <property type="protein sequence ID" value="KAA5540635.1"/>
    <property type="molecule type" value="Genomic_DNA"/>
</dbReference>
<dbReference type="InterPro" id="IPR006371">
    <property type="entry name" value="Polyprenyltransferase_UbiA-li"/>
</dbReference>
<feature type="transmembrane region" description="Helical" evidence="12">
    <location>
        <begin position="197"/>
        <end position="218"/>
    </location>
</feature>
<dbReference type="PANTHER" id="PTHR11048">
    <property type="entry name" value="PRENYLTRANSFERASES"/>
    <property type="match status" value="1"/>
</dbReference>
<feature type="transmembrane region" description="Helical" evidence="12">
    <location>
        <begin position="271"/>
        <end position="288"/>
    </location>
</feature>
<dbReference type="Gene3D" id="1.10.357.140">
    <property type="entry name" value="UbiA prenyltransferase"/>
    <property type="match status" value="1"/>
</dbReference>
<keyword evidence="5" id="KW-0997">Cell inner membrane</keyword>
<organism evidence="13 14">
    <name type="scientific">Roseiconus nitratireducens</name>
    <dbReference type="NCBI Taxonomy" id="2605748"/>
    <lineage>
        <taxon>Bacteria</taxon>
        <taxon>Pseudomonadati</taxon>
        <taxon>Planctomycetota</taxon>
        <taxon>Planctomycetia</taxon>
        <taxon>Pirellulales</taxon>
        <taxon>Pirellulaceae</taxon>
        <taxon>Roseiconus</taxon>
    </lineage>
</organism>
<dbReference type="FunFam" id="1.10.357.140:FF:000008">
    <property type="entry name" value="4-hydroxybenzoate octaprenyltransferase"/>
    <property type="match status" value="1"/>
</dbReference>
<dbReference type="CDD" id="cd13959">
    <property type="entry name" value="PT_UbiA_COQ2"/>
    <property type="match status" value="1"/>
</dbReference>
<proteinExistence type="inferred from homology"/>
<keyword evidence="9 12" id="KW-1133">Transmembrane helix</keyword>
<feature type="transmembrane region" description="Helical" evidence="12">
    <location>
        <begin position="113"/>
        <end position="134"/>
    </location>
</feature>
<evidence type="ECO:0000256" key="5">
    <source>
        <dbReference type="ARBA" id="ARBA00022519"/>
    </source>
</evidence>
<comment type="cofactor">
    <cofactor evidence="1">
        <name>Mg(2+)</name>
        <dbReference type="ChEBI" id="CHEBI:18420"/>
    </cofactor>
</comment>
<evidence type="ECO:0000313" key="13">
    <source>
        <dbReference type="EMBL" id="KAA5540635.1"/>
    </source>
</evidence>
<feature type="transmembrane region" description="Helical" evidence="12">
    <location>
        <begin position="166"/>
        <end position="185"/>
    </location>
</feature>
<gene>
    <name evidence="13" type="ORF">FYK55_19770</name>
</gene>
<dbReference type="NCBIfam" id="TIGR01475">
    <property type="entry name" value="ubiA_other"/>
    <property type="match status" value="1"/>
</dbReference>
<name>A0A5M6D603_9BACT</name>
<feature type="transmembrane region" description="Helical" evidence="12">
    <location>
        <begin position="246"/>
        <end position="265"/>
    </location>
</feature>
<protein>
    <recommendedName>
        <fullName evidence="11">4-hydroxybenzoate polyprenyltransferase</fullName>
        <ecNumber evidence="11">2.5.1.39</ecNumber>
    </recommendedName>
</protein>
<evidence type="ECO:0000256" key="6">
    <source>
        <dbReference type="ARBA" id="ARBA00022679"/>
    </source>
</evidence>
<evidence type="ECO:0000256" key="4">
    <source>
        <dbReference type="ARBA" id="ARBA00022475"/>
    </source>
</evidence>
<evidence type="ECO:0000256" key="1">
    <source>
        <dbReference type="ARBA" id="ARBA00001946"/>
    </source>
</evidence>
<feature type="transmembrane region" description="Helical" evidence="12">
    <location>
        <begin position="140"/>
        <end position="159"/>
    </location>
</feature>
<keyword evidence="10 12" id="KW-0472">Membrane</keyword>
<dbReference type="InterPro" id="IPR039653">
    <property type="entry name" value="Prenyltransferase"/>
</dbReference>
<feature type="transmembrane region" description="Helical" evidence="12">
    <location>
        <begin position="31"/>
        <end position="51"/>
    </location>
</feature>
<evidence type="ECO:0000256" key="2">
    <source>
        <dbReference type="ARBA" id="ARBA00004141"/>
    </source>
</evidence>
<keyword evidence="8 12" id="KW-0812">Transmembrane</keyword>
<evidence type="ECO:0000256" key="11">
    <source>
        <dbReference type="ARBA" id="ARBA00034524"/>
    </source>
</evidence>
<dbReference type="EC" id="2.5.1.39" evidence="11"/>
<sequence>MSDTDQRPIEAIGSTRHASAKLSDWLGLIRFSHTIFALPFAALAAAMAVATPLPSGPLPSGEFATAGLRELVGILLCMVTARSAAMAFNRLVDHRIDAANPRTKNRHLPAGILSRRAVAAFTVACCVAFIASTGLFWPNWVPLAGSVPVLLFLLGYSLAKRFTSAAHLWLGVALSLSPICTWLAIRGPESLLAPADLLAPLLLAVAVAAWVTGFDIIYACQDAEFDAGAGLHSVPGRFGVARALRIAAGCHALMLLVLFALPWLAPQVGFGWLYGIALLAIAALVVRQHSLVRPEDLDRVGEAFFTANAAISVTLLIAGAADCLWV</sequence>
<dbReference type="InterPro" id="IPR000537">
    <property type="entry name" value="UbiA_prenyltransferase"/>
</dbReference>
<evidence type="ECO:0000256" key="10">
    <source>
        <dbReference type="ARBA" id="ARBA00023136"/>
    </source>
</evidence>
<comment type="subcellular location">
    <subcellularLocation>
        <location evidence="2">Membrane</location>
        <topology evidence="2">Multi-pass membrane protein</topology>
    </subcellularLocation>
</comment>
<dbReference type="GO" id="GO:0005886">
    <property type="term" value="C:plasma membrane"/>
    <property type="evidence" value="ECO:0007669"/>
    <property type="project" value="TreeGrafter"/>
</dbReference>
<evidence type="ECO:0000313" key="14">
    <source>
        <dbReference type="Proteomes" id="UP000324479"/>
    </source>
</evidence>
<evidence type="ECO:0000256" key="12">
    <source>
        <dbReference type="SAM" id="Phobius"/>
    </source>
</evidence>
<reference evidence="13 14" key="1">
    <citation type="submission" date="2019-08" db="EMBL/GenBank/DDBJ databases">
        <authorList>
            <person name="Dhanesh K."/>
            <person name="Kumar G."/>
            <person name="Sasikala C."/>
            <person name="Venkata Ramana C."/>
        </authorList>
    </citation>
    <scope>NUCLEOTIDE SEQUENCE [LARGE SCALE GENOMIC DNA]</scope>
    <source>
        <strain evidence="13 14">JC645</strain>
    </source>
</reference>
<feature type="transmembrane region" description="Helical" evidence="12">
    <location>
        <begin position="300"/>
        <end position="321"/>
    </location>
</feature>
<comment type="similarity">
    <text evidence="3">Belongs to the UbiA prenyltransferase family.</text>
</comment>
<evidence type="ECO:0000256" key="3">
    <source>
        <dbReference type="ARBA" id="ARBA00005985"/>
    </source>
</evidence>
<feature type="transmembrane region" description="Helical" evidence="12">
    <location>
        <begin position="71"/>
        <end position="92"/>
    </location>
</feature>